<evidence type="ECO:0000256" key="1">
    <source>
        <dbReference type="ARBA" id="ARBA00023027"/>
    </source>
</evidence>
<dbReference type="GO" id="GO:0051287">
    <property type="term" value="F:NAD binding"/>
    <property type="evidence" value="ECO:0007669"/>
    <property type="project" value="InterPro"/>
</dbReference>
<feature type="domain" description="D-isomer specific 2-hydroxyacid dehydrogenase catalytic" evidence="2">
    <location>
        <begin position="3"/>
        <end position="109"/>
    </location>
</feature>
<dbReference type="EMBL" id="CP003837">
    <property type="protein sequence ID" value="AGH44721.1"/>
    <property type="molecule type" value="Genomic_DNA"/>
</dbReference>
<dbReference type="GO" id="GO:0016616">
    <property type="term" value="F:oxidoreductase activity, acting on the CH-OH group of donors, NAD or NADP as acceptor"/>
    <property type="evidence" value="ECO:0007669"/>
    <property type="project" value="InterPro"/>
</dbReference>
<gene>
    <name evidence="3" type="ORF">C427_2612</name>
</gene>
<dbReference type="Proteomes" id="UP000011864">
    <property type="component" value="Chromosome"/>
</dbReference>
<name>M4RMD4_9ALTE</name>
<dbReference type="AlphaFoldDB" id="M4RMD4"/>
<dbReference type="InterPro" id="IPR058205">
    <property type="entry name" value="D-LDH-like"/>
</dbReference>
<accession>M4RMD4</accession>
<dbReference type="PANTHER" id="PTHR43026:SF1">
    <property type="entry name" value="2-HYDROXYACID DEHYDROGENASE HOMOLOG 1-RELATED"/>
    <property type="match status" value="1"/>
</dbReference>
<dbReference type="SUPFAM" id="SSF52283">
    <property type="entry name" value="Formate/glycerate dehydrogenase catalytic domain-like"/>
    <property type="match status" value="1"/>
</dbReference>
<organism evidence="3 4">
    <name type="scientific">Paraglaciecola psychrophila 170</name>
    <dbReference type="NCBI Taxonomy" id="1129794"/>
    <lineage>
        <taxon>Bacteria</taxon>
        <taxon>Pseudomonadati</taxon>
        <taxon>Pseudomonadota</taxon>
        <taxon>Gammaproteobacteria</taxon>
        <taxon>Alteromonadales</taxon>
        <taxon>Alteromonadaceae</taxon>
        <taxon>Paraglaciecola</taxon>
    </lineage>
</organism>
<protein>
    <submittedName>
        <fullName evidence="3">D-isomer specific 2-hydroxyacid dehydrogenase</fullName>
    </submittedName>
</protein>
<evidence type="ECO:0000313" key="4">
    <source>
        <dbReference type="Proteomes" id="UP000011864"/>
    </source>
</evidence>
<reference evidence="3 4" key="1">
    <citation type="journal article" date="2013" name="Genome Announc.">
        <title>Complete Genome Sequence of Glaciecola psychrophila Strain 170T.</title>
        <authorList>
            <person name="Yin J."/>
            <person name="Chen J."/>
            <person name="Liu G."/>
            <person name="Yu Y."/>
            <person name="Song L."/>
            <person name="Wang X."/>
            <person name="Qu X."/>
        </authorList>
    </citation>
    <scope>NUCLEOTIDE SEQUENCE [LARGE SCALE GENOMIC DNA]</scope>
    <source>
        <strain evidence="3 4">170</strain>
    </source>
</reference>
<evidence type="ECO:0000259" key="2">
    <source>
        <dbReference type="Pfam" id="PF00389"/>
    </source>
</evidence>
<evidence type="ECO:0000313" key="3">
    <source>
        <dbReference type="EMBL" id="AGH44721.1"/>
    </source>
</evidence>
<dbReference type="eggNOG" id="COG1052">
    <property type="taxonomic scope" value="Bacteria"/>
</dbReference>
<dbReference type="InterPro" id="IPR006139">
    <property type="entry name" value="D-isomer_2_OHA_DH_cat_dom"/>
</dbReference>
<sequence>MNIAFFNTKPYDQEYFDRANSDGRHQIRYFSSHLDIESISLISDEEVVCAFINDNLNAEVLHTLKDKGIGLIALRSAGFNHVDMACAKRLSLPVVRVPAYSPYAVAEHAVGLLLCLNRGITAPIIAFVKAIFLYVI</sequence>
<dbReference type="PANTHER" id="PTHR43026">
    <property type="entry name" value="2-HYDROXYACID DEHYDROGENASE HOMOLOG 1-RELATED"/>
    <property type="match status" value="1"/>
</dbReference>
<dbReference type="Gene3D" id="3.40.50.720">
    <property type="entry name" value="NAD(P)-binding Rossmann-like Domain"/>
    <property type="match status" value="1"/>
</dbReference>
<dbReference type="PATRIC" id="fig|1129794.4.peg.2593"/>
<keyword evidence="4" id="KW-1185">Reference proteome</keyword>
<dbReference type="STRING" id="1129794.C427_2612"/>
<dbReference type="HOGENOM" id="CLU_155657_0_0_6"/>
<keyword evidence="1" id="KW-0520">NAD</keyword>
<dbReference type="Pfam" id="PF00389">
    <property type="entry name" value="2-Hacid_dh"/>
    <property type="match status" value="1"/>
</dbReference>
<dbReference type="KEGG" id="gps:C427_2612"/>
<proteinExistence type="predicted"/>